<evidence type="ECO:0000256" key="1">
    <source>
        <dbReference type="SAM" id="Coils"/>
    </source>
</evidence>
<gene>
    <name evidence="3" type="ORF">AVEN_75511_1</name>
</gene>
<protein>
    <submittedName>
        <fullName evidence="3">Uncharacterized protein</fullName>
    </submittedName>
</protein>
<organism evidence="3 4">
    <name type="scientific">Araneus ventricosus</name>
    <name type="common">Orbweaver spider</name>
    <name type="synonym">Epeira ventricosa</name>
    <dbReference type="NCBI Taxonomy" id="182803"/>
    <lineage>
        <taxon>Eukaryota</taxon>
        <taxon>Metazoa</taxon>
        <taxon>Ecdysozoa</taxon>
        <taxon>Arthropoda</taxon>
        <taxon>Chelicerata</taxon>
        <taxon>Arachnida</taxon>
        <taxon>Araneae</taxon>
        <taxon>Araneomorphae</taxon>
        <taxon>Entelegynae</taxon>
        <taxon>Araneoidea</taxon>
        <taxon>Araneidae</taxon>
        <taxon>Araneus</taxon>
    </lineage>
</organism>
<reference evidence="3 4" key="1">
    <citation type="journal article" date="2019" name="Sci. Rep.">
        <title>Orb-weaving spider Araneus ventricosus genome elucidates the spidroin gene catalogue.</title>
        <authorList>
            <person name="Kono N."/>
            <person name="Nakamura H."/>
            <person name="Ohtoshi R."/>
            <person name="Moran D.A.P."/>
            <person name="Shinohara A."/>
            <person name="Yoshida Y."/>
            <person name="Fujiwara M."/>
            <person name="Mori M."/>
            <person name="Tomita M."/>
            <person name="Arakawa K."/>
        </authorList>
    </citation>
    <scope>NUCLEOTIDE SEQUENCE [LARGE SCALE GENOMIC DNA]</scope>
</reference>
<evidence type="ECO:0000256" key="2">
    <source>
        <dbReference type="SAM" id="MobiDB-lite"/>
    </source>
</evidence>
<accession>A0A4Y2DR45</accession>
<comment type="caution">
    <text evidence="3">The sequence shown here is derived from an EMBL/GenBank/DDBJ whole genome shotgun (WGS) entry which is preliminary data.</text>
</comment>
<dbReference type="AlphaFoldDB" id="A0A4Y2DR45"/>
<feature type="coiled-coil region" evidence="1">
    <location>
        <begin position="47"/>
        <end position="103"/>
    </location>
</feature>
<sequence>MLPFVRKEELRIVAEETGETVTQEMKIAFLRKIILGSKAYKNDPESVENFMNSIVEARKRKEEQRETFELENKLEFEKITLEKAKLEAQLALEKAKMDKEVELERISLEKAKIRKRSREVSNSTISASVFEKISRNSPKLAENYVQCVPGVSSNMELETYRITNEIRADPLTIPEEEMEFRGHCPVDWCTNKFTALVPRKEEGVEKVRGSDFQTEECKTSPLREAYLKEEENYGLTERQGEEHEKEFSRNESG</sequence>
<keyword evidence="4" id="KW-1185">Reference proteome</keyword>
<feature type="region of interest" description="Disordered" evidence="2">
    <location>
        <begin position="228"/>
        <end position="253"/>
    </location>
</feature>
<keyword evidence="1" id="KW-0175">Coiled coil</keyword>
<proteinExistence type="predicted"/>
<dbReference type="EMBL" id="BGPR01000398">
    <property type="protein sequence ID" value="GBM18085.1"/>
    <property type="molecule type" value="Genomic_DNA"/>
</dbReference>
<feature type="compositionally biased region" description="Basic and acidic residues" evidence="2">
    <location>
        <begin position="238"/>
        <end position="253"/>
    </location>
</feature>
<evidence type="ECO:0000313" key="3">
    <source>
        <dbReference type="EMBL" id="GBM18085.1"/>
    </source>
</evidence>
<dbReference type="Proteomes" id="UP000499080">
    <property type="component" value="Unassembled WGS sequence"/>
</dbReference>
<name>A0A4Y2DR45_ARAVE</name>
<evidence type="ECO:0000313" key="4">
    <source>
        <dbReference type="Proteomes" id="UP000499080"/>
    </source>
</evidence>